<keyword evidence="3" id="KW-1185">Reference proteome</keyword>
<protein>
    <recommendedName>
        <fullName evidence="1">Zinc-ribbon domain-containing protein</fullName>
    </recommendedName>
</protein>
<dbReference type="HOGENOM" id="CLU_220657_0_0_1"/>
<organism evidence="2 3">
    <name type="scientific">Sporothrix schenckii (strain ATCC 58251 / de Perez 2211183)</name>
    <name type="common">Rose-picker's disease fungus</name>
    <dbReference type="NCBI Taxonomy" id="1391915"/>
    <lineage>
        <taxon>Eukaryota</taxon>
        <taxon>Fungi</taxon>
        <taxon>Dikarya</taxon>
        <taxon>Ascomycota</taxon>
        <taxon>Pezizomycotina</taxon>
        <taxon>Sordariomycetes</taxon>
        <taxon>Sordariomycetidae</taxon>
        <taxon>Ophiostomatales</taxon>
        <taxon>Ophiostomataceae</taxon>
        <taxon>Sporothrix</taxon>
    </lineage>
</organism>
<dbReference type="AlphaFoldDB" id="U7PZW9"/>
<proteinExistence type="predicted"/>
<evidence type="ECO:0000313" key="2">
    <source>
        <dbReference type="EMBL" id="ERT00006.1"/>
    </source>
</evidence>
<feature type="domain" description="Zinc-ribbon" evidence="1">
    <location>
        <begin position="6"/>
        <end position="25"/>
    </location>
</feature>
<evidence type="ECO:0000313" key="3">
    <source>
        <dbReference type="Proteomes" id="UP000018087"/>
    </source>
</evidence>
<sequence length="29" mass="2873">MHGKDCPKCGTAIADGTKTCSSCSATCPV</sequence>
<dbReference type="Proteomes" id="UP000018087">
    <property type="component" value="Unassembled WGS sequence"/>
</dbReference>
<name>U7PZW9_SPOS1</name>
<reference evidence="3" key="1">
    <citation type="journal article" date="2014" name="Genome Announc.">
        <title>Genome sequence of the pathogenic fungus Sporothrix schenckii (ATCC 58251).</title>
        <authorList>
            <person name="Cuomo C.A."/>
            <person name="Rodriguez-Del Valle N."/>
            <person name="Perez-Sanchez L."/>
            <person name="Abouelleil A."/>
            <person name="Goldberg J."/>
            <person name="Young S."/>
            <person name="Zeng Q."/>
            <person name="Birren B.W."/>
        </authorList>
    </citation>
    <scope>NUCLEOTIDE SEQUENCE [LARGE SCALE GENOMIC DNA]</scope>
    <source>
        <strain evidence="3">ATCC 58251 / de Perez 2211183</strain>
    </source>
</reference>
<gene>
    <name evidence="2" type="ORF">HMPREF1624_03375</name>
</gene>
<evidence type="ECO:0000259" key="1">
    <source>
        <dbReference type="Pfam" id="PF13240"/>
    </source>
</evidence>
<dbReference type="Pfam" id="PF13240">
    <property type="entry name" value="Zn_Ribbon_1"/>
    <property type="match status" value="1"/>
</dbReference>
<dbReference type="InterPro" id="IPR026870">
    <property type="entry name" value="Zinc_ribbon_dom"/>
</dbReference>
<accession>U7PZW9</accession>
<dbReference type="EMBL" id="KI440844">
    <property type="protein sequence ID" value="ERT00006.1"/>
    <property type="molecule type" value="Genomic_DNA"/>
</dbReference>